<accession>A0A8J5KZU6</accession>
<name>A0A8J5KZU6_ZINOF</name>
<evidence type="ECO:0000313" key="2">
    <source>
        <dbReference type="Proteomes" id="UP000734854"/>
    </source>
</evidence>
<evidence type="ECO:0000313" key="1">
    <source>
        <dbReference type="EMBL" id="KAG6496031.1"/>
    </source>
</evidence>
<dbReference type="Proteomes" id="UP000734854">
    <property type="component" value="Unassembled WGS sequence"/>
</dbReference>
<sequence>MQFIYVLPGWERTHDGLVLRDAISRLHGLRVPQGQRYHLKEFHGHRPETLKEYFNMKHSKARNVIEICFSFDPQESLIADEKEESDGEVMMKK</sequence>
<keyword evidence="2" id="KW-1185">Reference proteome</keyword>
<dbReference type="AlphaFoldDB" id="A0A8J5KZU6"/>
<reference evidence="1 2" key="1">
    <citation type="submission" date="2020-08" db="EMBL/GenBank/DDBJ databases">
        <title>Plant Genome Project.</title>
        <authorList>
            <person name="Zhang R.-G."/>
        </authorList>
    </citation>
    <scope>NUCLEOTIDE SEQUENCE [LARGE SCALE GENOMIC DNA]</scope>
    <source>
        <tissue evidence="1">Rhizome</tissue>
    </source>
</reference>
<dbReference type="EMBL" id="JACMSC010000012">
    <property type="protein sequence ID" value="KAG6496031.1"/>
    <property type="molecule type" value="Genomic_DNA"/>
</dbReference>
<protein>
    <submittedName>
        <fullName evidence="1">Uncharacterized protein</fullName>
    </submittedName>
</protein>
<proteinExistence type="predicted"/>
<gene>
    <name evidence="1" type="ORF">ZIOFF_043879</name>
</gene>
<comment type="caution">
    <text evidence="1">The sequence shown here is derived from an EMBL/GenBank/DDBJ whole genome shotgun (WGS) entry which is preliminary data.</text>
</comment>
<organism evidence="1 2">
    <name type="scientific">Zingiber officinale</name>
    <name type="common">Ginger</name>
    <name type="synonym">Amomum zingiber</name>
    <dbReference type="NCBI Taxonomy" id="94328"/>
    <lineage>
        <taxon>Eukaryota</taxon>
        <taxon>Viridiplantae</taxon>
        <taxon>Streptophyta</taxon>
        <taxon>Embryophyta</taxon>
        <taxon>Tracheophyta</taxon>
        <taxon>Spermatophyta</taxon>
        <taxon>Magnoliopsida</taxon>
        <taxon>Liliopsida</taxon>
        <taxon>Zingiberales</taxon>
        <taxon>Zingiberaceae</taxon>
        <taxon>Zingiber</taxon>
    </lineage>
</organism>